<gene>
    <name evidence="1" type="ORF">N7532_010370</name>
</gene>
<dbReference type="Proteomes" id="UP001149074">
    <property type="component" value="Unassembled WGS sequence"/>
</dbReference>
<protein>
    <submittedName>
        <fullName evidence="1">Uncharacterized protein</fullName>
    </submittedName>
</protein>
<accession>A0A9W9EPV0</accession>
<comment type="caution">
    <text evidence="1">The sequence shown here is derived from an EMBL/GenBank/DDBJ whole genome shotgun (WGS) entry which is preliminary data.</text>
</comment>
<name>A0A9W9EPV0_9EURO</name>
<reference evidence="1" key="2">
    <citation type="journal article" date="2023" name="IMA Fungus">
        <title>Comparative genomic study of the Penicillium genus elucidates a diverse pangenome and 15 lateral gene transfer events.</title>
        <authorList>
            <person name="Petersen C."/>
            <person name="Sorensen T."/>
            <person name="Nielsen M.R."/>
            <person name="Sondergaard T.E."/>
            <person name="Sorensen J.L."/>
            <person name="Fitzpatrick D.A."/>
            <person name="Frisvad J.C."/>
            <person name="Nielsen K.L."/>
        </authorList>
    </citation>
    <scope>NUCLEOTIDE SEQUENCE</scope>
    <source>
        <strain evidence="1">IBT 30761</strain>
    </source>
</reference>
<organism evidence="1 2">
    <name type="scientific">Penicillium argentinense</name>
    <dbReference type="NCBI Taxonomy" id="1131581"/>
    <lineage>
        <taxon>Eukaryota</taxon>
        <taxon>Fungi</taxon>
        <taxon>Dikarya</taxon>
        <taxon>Ascomycota</taxon>
        <taxon>Pezizomycotina</taxon>
        <taxon>Eurotiomycetes</taxon>
        <taxon>Eurotiomycetidae</taxon>
        <taxon>Eurotiales</taxon>
        <taxon>Aspergillaceae</taxon>
        <taxon>Penicillium</taxon>
    </lineage>
</organism>
<proteinExistence type="predicted"/>
<dbReference type="RefSeq" id="XP_056470277.1">
    <property type="nucleotide sequence ID" value="XM_056622861.1"/>
</dbReference>
<dbReference type="EMBL" id="JAPQKI010000010">
    <property type="protein sequence ID" value="KAJ5085599.1"/>
    <property type="molecule type" value="Genomic_DNA"/>
</dbReference>
<dbReference type="GeneID" id="81361840"/>
<dbReference type="AlphaFoldDB" id="A0A9W9EPV0"/>
<reference evidence="1" key="1">
    <citation type="submission" date="2022-11" db="EMBL/GenBank/DDBJ databases">
        <authorList>
            <person name="Petersen C."/>
        </authorList>
    </citation>
    <scope>NUCLEOTIDE SEQUENCE</scope>
    <source>
        <strain evidence="1">IBT 30761</strain>
    </source>
</reference>
<evidence type="ECO:0000313" key="1">
    <source>
        <dbReference type="EMBL" id="KAJ5085599.1"/>
    </source>
</evidence>
<evidence type="ECO:0000313" key="2">
    <source>
        <dbReference type="Proteomes" id="UP001149074"/>
    </source>
</evidence>
<keyword evidence="2" id="KW-1185">Reference proteome</keyword>
<sequence>MWSIFYKKARYKVDVQQNTALKRLNTDLKKPDRRAHIRKCVQRVIALDLYVPESQLKFCYECMKWLQASQMASPLLFSYLVIEKAAL</sequence>